<gene>
    <name evidence="2" type="ORF">Tco_0988060</name>
</gene>
<comment type="caution">
    <text evidence="2">The sequence shown here is derived from an EMBL/GenBank/DDBJ whole genome shotgun (WGS) entry which is preliminary data.</text>
</comment>
<name>A0ABQ5EPZ4_9ASTR</name>
<proteinExistence type="predicted"/>
<dbReference type="Proteomes" id="UP001151760">
    <property type="component" value="Unassembled WGS sequence"/>
</dbReference>
<feature type="region of interest" description="Disordered" evidence="1">
    <location>
        <begin position="377"/>
        <end position="408"/>
    </location>
</feature>
<feature type="region of interest" description="Disordered" evidence="1">
    <location>
        <begin position="445"/>
        <end position="465"/>
    </location>
</feature>
<evidence type="ECO:0000256" key="1">
    <source>
        <dbReference type="SAM" id="MobiDB-lite"/>
    </source>
</evidence>
<dbReference type="EMBL" id="BQNB010016548">
    <property type="protein sequence ID" value="GJT53006.1"/>
    <property type="molecule type" value="Genomic_DNA"/>
</dbReference>
<reference evidence="2" key="1">
    <citation type="journal article" date="2022" name="Int. J. Mol. Sci.">
        <title>Draft Genome of Tanacetum Coccineum: Genomic Comparison of Closely Related Tanacetum-Family Plants.</title>
        <authorList>
            <person name="Yamashiro T."/>
            <person name="Shiraishi A."/>
            <person name="Nakayama K."/>
            <person name="Satake H."/>
        </authorList>
    </citation>
    <scope>NUCLEOTIDE SEQUENCE</scope>
</reference>
<accession>A0ABQ5EPZ4</accession>
<evidence type="ECO:0000313" key="2">
    <source>
        <dbReference type="EMBL" id="GJT53006.1"/>
    </source>
</evidence>
<evidence type="ECO:0000313" key="3">
    <source>
        <dbReference type="Proteomes" id="UP001151760"/>
    </source>
</evidence>
<sequence length="508" mass="57002">MTLGIHNWSSSVHQEIHKIVKDEIFPIINQVDARLQNFEIQFLKEALEFVRDFKYLTKEADESLAKHKALELEIEHLLRAVVSKDIMSIVQNPSVVDSSNLQTELEHQKGKCKDTPYVSNTLDPLSQKLENENVELEFQVSEQKDTTKGTSVNTQFCKQSILGKPPSSSGSKLYAVIPFPKSKGLPKIDKTHALSKPVTSNSVPTPQESKVVNNDKVIALVMFRINPFKPSREEKYVPNKVRASIRTNPITVSQPHVIPKKDVNSDSNGLSSTGVDNTAKIIRPHPRSNTKNDRVLSASKSSCSKNKEVEVEEHPRNLLLSKNKKHMPSECNNVKLAIRNDKFEVVYAMCKQCLITANHDVCVLNYVNDMNSRGKKQKANVSKCENQKKHKANVRKSKELGSKRSIALSRPSKPRTCLRWILTGRIFTLCGKLTASSNIENKSDKSVCNNASTSNPSEPSSKGFSNSTSLLGRLSRLRKQHTSIYPIAVLYFSAMTCNQMSDCNPFFR</sequence>
<reference evidence="2" key="2">
    <citation type="submission" date="2022-01" db="EMBL/GenBank/DDBJ databases">
        <authorList>
            <person name="Yamashiro T."/>
            <person name="Shiraishi A."/>
            <person name="Satake H."/>
            <person name="Nakayama K."/>
        </authorList>
    </citation>
    <scope>NUCLEOTIDE SEQUENCE</scope>
</reference>
<organism evidence="2 3">
    <name type="scientific">Tanacetum coccineum</name>
    <dbReference type="NCBI Taxonomy" id="301880"/>
    <lineage>
        <taxon>Eukaryota</taxon>
        <taxon>Viridiplantae</taxon>
        <taxon>Streptophyta</taxon>
        <taxon>Embryophyta</taxon>
        <taxon>Tracheophyta</taxon>
        <taxon>Spermatophyta</taxon>
        <taxon>Magnoliopsida</taxon>
        <taxon>eudicotyledons</taxon>
        <taxon>Gunneridae</taxon>
        <taxon>Pentapetalae</taxon>
        <taxon>asterids</taxon>
        <taxon>campanulids</taxon>
        <taxon>Asterales</taxon>
        <taxon>Asteraceae</taxon>
        <taxon>Asteroideae</taxon>
        <taxon>Anthemideae</taxon>
        <taxon>Anthemidinae</taxon>
        <taxon>Tanacetum</taxon>
    </lineage>
</organism>
<keyword evidence="3" id="KW-1185">Reference proteome</keyword>
<feature type="compositionally biased region" description="Polar residues" evidence="1">
    <location>
        <begin position="445"/>
        <end position="464"/>
    </location>
</feature>
<protein>
    <submittedName>
        <fullName evidence="2">Uncharacterized protein</fullName>
    </submittedName>
</protein>
<feature type="compositionally biased region" description="Polar residues" evidence="1">
    <location>
        <begin position="265"/>
        <end position="276"/>
    </location>
</feature>
<feature type="region of interest" description="Disordered" evidence="1">
    <location>
        <begin position="258"/>
        <end position="310"/>
    </location>
</feature>